<dbReference type="PANTHER" id="PTHR42852">
    <property type="entry name" value="THIOL:DISULFIDE INTERCHANGE PROTEIN DSBE"/>
    <property type="match status" value="1"/>
</dbReference>
<dbReference type="CDD" id="cd02966">
    <property type="entry name" value="TlpA_like_family"/>
    <property type="match status" value="1"/>
</dbReference>
<accession>A0ABS1L339</accession>
<dbReference type="InterPro" id="IPR013766">
    <property type="entry name" value="Thioredoxin_domain"/>
</dbReference>
<feature type="chain" id="PRO_5045522341" evidence="6">
    <location>
        <begin position="20"/>
        <end position="187"/>
    </location>
</feature>
<evidence type="ECO:0000256" key="5">
    <source>
        <dbReference type="ARBA" id="ARBA00023284"/>
    </source>
</evidence>
<evidence type="ECO:0000313" key="8">
    <source>
        <dbReference type="EMBL" id="MBL0746100.1"/>
    </source>
</evidence>
<dbReference type="InterPro" id="IPR050553">
    <property type="entry name" value="Thioredoxin_ResA/DsbE_sf"/>
</dbReference>
<feature type="signal peptide" evidence="6">
    <location>
        <begin position="1"/>
        <end position="19"/>
    </location>
</feature>
<evidence type="ECO:0000256" key="3">
    <source>
        <dbReference type="ARBA" id="ARBA00022968"/>
    </source>
</evidence>
<evidence type="ECO:0000256" key="6">
    <source>
        <dbReference type="SAM" id="SignalP"/>
    </source>
</evidence>
<evidence type="ECO:0000256" key="1">
    <source>
        <dbReference type="ARBA" id="ARBA00004196"/>
    </source>
</evidence>
<organism evidence="8 9">
    <name type="scientific">Nocardioides baculatus</name>
    <dbReference type="NCBI Taxonomy" id="2801337"/>
    <lineage>
        <taxon>Bacteria</taxon>
        <taxon>Bacillati</taxon>
        <taxon>Actinomycetota</taxon>
        <taxon>Actinomycetes</taxon>
        <taxon>Propionibacteriales</taxon>
        <taxon>Nocardioidaceae</taxon>
        <taxon>Nocardioides</taxon>
    </lineage>
</organism>
<proteinExistence type="predicted"/>
<protein>
    <submittedName>
        <fullName evidence="8">TlpA family protein disulfide reductase</fullName>
    </submittedName>
</protein>
<keyword evidence="3" id="KW-0812">Transmembrane</keyword>
<dbReference type="PROSITE" id="PS51257">
    <property type="entry name" value="PROKAR_LIPOPROTEIN"/>
    <property type="match status" value="1"/>
</dbReference>
<keyword evidence="6" id="KW-0732">Signal</keyword>
<evidence type="ECO:0000256" key="2">
    <source>
        <dbReference type="ARBA" id="ARBA00022748"/>
    </source>
</evidence>
<dbReference type="PANTHER" id="PTHR42852:SF6">
    <property type="entry name" value="THIOL:DISULFIDE INTERCHANGE PROTEIN DSBE"/>
    <property type="match status" value="1"/>
</dbReference>
<sequence length="187" mass="19536">MLRSLVTPLVGLACLLVLAGCSSLSGTGDKGYITGEGVPTEVKAADRGDPIEITGTDLEGTEVDLADLRGKPVVVNVWASWCPPCIAEQPDLNEAHDQLGDDVTFVGLNIRDASREDASAFVRTLEVDYPSIYSADGTALLSFAGTLGPRSIPSTVVLDAEGRIAASVQGRIPSVLTLVDLVEGVDR</sequence>
<comment type="caution">
    <text evidence="8">The sequence shown here is derived from an EMBL/GenBank/DDBJ whole genome shotgun (WGS) entry which is preliminary data.</text>
</comment>
<name>A0ABS1L339_9ACTN</name>
<dbReference type="Gene3D" id="3.40.30.10">
    <property type="entry name" value="Glutaredoxin"/>
    <property type="match status" value="1"/>
</dbReference>
<evidence type="ECO:0000259" key="7">
    <source>
        <dbReference type="PROSITE" id="PS51352"/>
    </source>
</evidence>
<feature type="domain" description="Thioredoxin" evidence="7">
    <location>
        <begin position="42"/>
        <end position="187"/>
    </location>
</feature>
<keyword evidence="5" id="KW-0676">Redox-active center</keyword>
<dbReference type="Pfam" id="PF08534">
    <property type="entry name" value="Redoxin"/>
    <property type="match status" value="1"/>
</dbReference>
<dbReference type="PROSITE" id="PS51352">
    <property type="entry name" value="THIOREDOXIN_2"/>
    <property type="match status" value="1"/>
</dbReference>
<dbReference type="InterPro" id="IPR036249">
    <property type="entry name" value="Thioredoxin-like_sf"/>
</dbReference>
<comment type="subcellular location">
    <subcellularLocation>
        <location evidence="1">Cell envelope</location>
    </subcellularLocation>
</comment>
<reference evidence="8 9" key="1">
    <citation type="submission" date="2021-01" db="EMBL/GenBank/DDBJ databases">
        <title>Genome seq and assembly of Nocardiodes sp. G10.</title>
        <authorList>
            <person name="Chhetri G."/>
        </authorList>
    </citation>
    <scope>NUCLEOTIDE SEQUENCE [LARGE SCALE GENOMIC DNA]</scope>
    <source>
        <strain evidence="8 9">G10</strain>
    </source>
</reference>
<keyword evidence="2" id="KW-0201">Cytochrome c-type biogenesis</keyword>
<keyword evidence="3" id="KW-0735">Signal-anchor</keyword>
<keyword evidence="4" id="KW-1015">Disulfide bond</keyword>
<dbReference type="InterPro" id="IPR013740">
    <property type="entry name" value="Redoxin"/>
</dbReference>
<dbReference type="SUPFAM" id="SSF52833">
    <property type="entry name" value="Thioredoxin-like"/>
    <property type="match status" value="1"/>
</dbReference>
<dbReference type="Proteomes" id="UP000636918">
    <property type="component" value="Unassembled WGS sequence"/>
</dbReference>
<keyword evidence="9" id="KW-1185">Reference proteome</keyword>
<dbReference type="EMBL" id="JAERSG010000001">
    <property type="protein sequence ID" value="MBL0746100.1"/>
    <property type="molecule type" value="Genomic_DNA"/>
</dbReference>
<evidence type="ECO:0000256" key="4">
    <source>
        <dbReference type="ARBA" id="ARBA00023157"/>
    </source>
</evidence>
<gene>
    <name evidence="8" type="ORF">JI751_00635</name>
</gene>
<evidence type="ECO:0000313" key="9">
    <source>
        <dbReference type="Proteomes" id="UP000636918"/>
    </source>
</evidence>